<accession>A0A815NEE4</accession>
<dbReference type="AlphaFoldDB" id="A0A815NEE4"/>
<gene>
    <name evidence="2" type="ORF">JXQ802_LOCUS36842</name>
    <name evidence="1" type="ORF">PYM288_LOCUS23695</name>
</gene>
<dbReference type="Proteomes" id="UP000663854">
    <property type="component" value="Unassembled WGS sequence"/>
</dbReference>
<dbReference type="EMBL" id="CAJNOH010001124">
    <property type="protein sequence ID" value="CAF1178945.1"/>
    <property type="molecule type" value="Genomic_DNA"/>
</dbReference>
<dbReference type="Proteomes" id="UP000663870">
    <property type="component" value="Unassembled WGS sequence"/>
</dbReference>
<evidence type="ECO:0000313" key="1">
    <source>
        <dbReference type="EMBL" id="CAF1178945.1"/>
    </source>
</evidence>
<name>A0A815NEE4_9BILA</name>
<protein>
    <submittedName>
        <fullName evidence="2">Uncharacterized protein</fullName>
    </submittedName>
</protein>
<dbReference type="EMBL" id="CAJNOL010001925">
    <property type="protein sequence ID" value="CAF1438356.1"/>
    <property type="molecule type" value="Genomic_DNA"/>
</dbReference>
<reference evidence="2" key="1">
    <citation type="submission" date="2021-02" db="EMBL/GenBank/DDBJ databases">
        <authorList>
            <person name="Nowell W R."/>
        </authorList>
    </citation>
    <scope>NUCLEOTIDE SEQUENCE</scope>
</reference>
<organism evidence="2 3">
    <name type="scientific">Rotaria sordida</name>
    <dbReference type="NCBI Taxonomy" id="392033"/>
    <lineage>
        <taxon>Eukaryota</taxon>
        <taxon>Metazoa</taxon>
        <taxon>Spiralia</taxon>
        <taxon>Gnathifera</taxon>
        <taxon>Rotifera</taxon>
        <taxon>Eurotatoria</taxon>
        <taxon>Bdelloidea</taxon>
        <taxon>Philodinida</taxon>
        <taxon>Philodinidae</taxon>
        <taxon>Rotaria</taxon>
    </lineage>
</organism>
<evidence type="ECO:0000313" key="3">
    <source>
        <dbReference type="Proteomes" id="UP000663870"/>
    </source>
</evidence>
<comment type="caution">
    <text evidence="2">The sequence shown here is derived from an EMBL/GenBank/DDBJ whole genome shotgun (WGS) entry which is preliminary data.</text>
</comment>
<evidence type="ECO:0000313" key="2">
    <source>
        <dbReference type="EMBL" id="CAF1438356.1"/>
    </source>
</evidence>
<sequence length="120" mass="14305">MSVIHYSASRIQFKSNNRSTDDHNYSDRSLVEIRAYDNNEFSLRALDINNNNRKIFNFPLKRPDLYRFGNAINEPHETDSNTGTYRLWLNGESYDKFHETYRTVIEMLFPNQSIALKRKH</sequence>
<proteinExistence type="predicted"/>
<keyword evidence="3" id="KW-1185">Reference proteome</keyword>